<dbReference type="AlphaFoldDB" id="A0A2A9NVY0"/>
<feature type="non-terminal residue" evidence="1">
    <location>
        <position position="1"/>
    </location>
</feature>
<dbReference type="EMBL" id="KZ301973">
    <property type="protein sequence ID" value="PFH53544.1"/>
    <property type="molecule type" value="Genomic_DNA"/>
</dbReference>
<dbReference type="Proteomes" id="UP000242287">
    <property type="component" value="Unassembled WGS sequence"/>
</dbReference>
<sequence length="73" mass="8006">GLAGKANEFLGGGSSGEKREVRFVGIDYVQENFLKEGSQSNESAFEQTKDAQIENMIRKGYKSATGSEFPLRD</sequence>
<dbReference type="OrthoDB" id="3050608at2759"/>
<protein>
    <submittedName>
        <fullName evidence="1">Uncharacterized protein</fullName>
    </submittedName>
</protein>
<reference evidence="1 2" key="1">
    <citation type="submission" date="2014-02" db="EMBL/GenBank/DDBJ databases">
        <title>Transposable element dynamics among asymbiotic and ectomycorrhizal Amanita fungi.</title>
        <authorList>
            <consortium name="DOE Joint Genome Institute"/>
            <person name="Hess J."/>
            <person name="Skrede I."/>
            <person name="Wolfe B."/>
            <person name="LaButti K."/>
            <person name="Ohm R.A."/>
            <person name="Grigoriev I.V."/>
            <person name="Pringle A."/>
        </authorList>
    </citation>
    <scope>NUCLEOTIDE SEQUENCE [LARGE SCALE GENOMIC DNA]</scope>
    <source>
        <strain evidence="1 2">SKay4041</strain>
    </source>
</reference>
<accession>A0A2A9NVY0</accession>
<name>A0A2A9NVY0_9AGAR</name>
<evidence type="ECO:0000313" key="1">
    <source>
        <dbReference type="EMBL" id="PFH53544.1"/>
    </source>
</evidence>
<dbReference type="PANTHER" id="PTHR40462">
    <property type="entry name" value="CHROMOSOME 1, WHOLE GENOME SHOTGUN SEQUENCE"/>
    <property type="match status" value="1"/>
</dbReference>
<organism evidence="1 2">
    <name type="scientific">Amanita thiersii Skay4041</name>
    <dbReference type="NCBI Taxonomy" id="703135"/>
    <lineage>
        <taxon>Eukaryota</taxon>
        <taxon>Fungi</taxon>
        <taxon>Dikarya</taxon>
        <taxon>Basidiomycota</taxon>
        <taxon>Agaricomycotina</taxon>
        <taxon>Agaricomycetes</taxon>
        <taxon>Agaricomycetidae</taxon>
        <taxon>Agaricales</taxon>
        <taxon>Pluteineae</taxon>
        <taxon>Amanitaceae</taxon>
        <taxon>Amanita</taxon>
    </lineage>
</organism>
<keyword evidence="2" id="KW-1185">Reference proteome</keyword>
<dbReference type="PANTHER" id="PTHR40462:SF1">
    <property type="entry name" value="EXPRESSED PROTEIN"/>
    <property type="match status" value="1"/>
</dbReference>
<proteinExistence type="predicted"/>
<gene>
    <name evidence="1" type="ORF">AMATHDRAFT_137527</name>
</gene>
<evidence type="ECO:0000313" key="2">
    <source>
        <dbReference type="Proteomes" id="UP000242287"/>
    </source>
</evidence>